<gene>
    <name evidence="2" type="ORF">SMGD1_1641</name>
</gene>
<reference evidence="2 3" key="1">
    <citation type="journal article" date="2012" name="Proc. Natl. Acad. Sci. U.S.A.">
        <title>Genome and physiology of a model Epsilonproteobacterium responsible for sulfide detoxification in marine oxygen depletion zones.</title>
        <authorList>
            <person name="Grote J."/>
            <person name="Schott T."/>
            <person name="Bruckner C.G."/>
            <person name="Glockner F.O."/>
            <person name="Jost G."/>
            <person name="Teeling H."/>
            <person name="Labrenz M."/>
            <person name="Jurgens K."/>
        </authorList>
    </citation>
    <scope>NUCLEOTIDE SEQUENCE [LARGE SCALE GENOMIC DNA]</scope>
    <source>
        <strain evidence="2 3">GD1</strain>
    </source>
</reference>
<evidence type="ECO:0000313" key="3">
    <source>
        <dbReference type="Proteomes" id="UP000006431"/>
    </source>
</evidence>
<feature type="transmembrane region" description="Helical" evidence="1">
    <location>
        <begin position="86"/>
        <end position="104"/>
    </location>
</feature>
<comment type="caution">
    <text evidence="2">The sequence shown here is derived from an EMBL/GenBank/DDBJ whole genome shotgun (WGS) entry which is preliminary data.</text>
</comment>
<feature type="transmembrane region" description="Helical" evidence="1">
    <location>
        <begin position="46"/>
        <end position="74"/>
    </location>
</feature>
<dbReference type="RefSeq" id="WP_008335587.1">
    <property type="nucleotide sequence ID" value="NZ_AFRZ01000001.1"/>
</dbReference>
<feature type="transmembrane region" description="Helical" evidence="1">
    <location>
        <begin position="309"/>
        <end position="336"/>
    </location>
</feature>
<dbReference type="AlphaFoldDB" id="B6BI13"/>
<proteinExistence type="predicted"/>
<dbReference type="OrthoDB" id="5295665at2"/>
<feature type="transmembrane region" description="Helical" evidence="1">
    <location>
        <begin position="242"/>
        <end position="259"/>
    </location>
</feature>
<dbReference type="HOGENOM" id="CLU_034656_1_0_7"/>
<protein>
    <submittedName>
        <fullName evidence="2">Uncharacterized protein</fullName>
    </submittedName>
</protein>
<evidence type="ECO:0000256" key="1">
    <source>
        <dbReference type="SAM" id="Phobius"/>
    </source>
</evidence>
<name>B6BI13_SULGG</name>
<keyword evidence="3" id="KW-1185">Reference proteome</keyword>
<dbReference type="Proteomes" id="UP000006431">
    <property type="component" value="Unassembled WGS sequence"/>
</dbReference>
<evidence type="ECO:0000313" key="2">
    <source>
        <dbReference type="EMBL" id="EHP30165.1"/>
    </source>
</evidence>
<accession>H1FUL3</accession>
<feature type="transmembrane region" description="Helical" evidence="1">
    <location>
        <begin position="181"/>
        <end position="205"/>
    </location>
</feature>
<feature type="transmembrane region" description="Helical" evidence="1">
    <location>
        <begin position="149"/>
        <end position="169"/>
    </location>
</feature>
<keyword evidence="1" id="KW-0472">Membrane</keyword>
<accession>B6BI13</accession>
<organism evidence="2 3">
    <name type="scientific">Sulfurimonas gotlandica (strain DSM 19862 / JCM 16533 / GD1)</name>
    <dbReference type="NCBI Taxonomy" id="929558"/>
    <lineage>
        <taxon>Bacteria</taxon>
        <taxon>Pseudomonadati</taxon>
        <taxon>Campylobacterota</taxon>
        <taxon>Epsilonproteobacteria</taxon>
        <taxon>Campylobacterales</taxon>
        <taxon>Sulfurimonadaceae</taxon>
        <taxon>Sulfurimonas</taxon>
    </lineage>
</organism>
<sequence length="410" mass="46677">MNVSPDFSPSIKIMKPYFILSGFFYLLSMIWLFFINPLDTLDNFSIIAWVHIYMLGFVMMAIFSAMAQLGPVVVETKHYNVNVFKYIWIFLTIGLIIMIAGFYIDMKLLTYGGVLVLIAMSIYAIEFFLTLKNARRKTSITNAMKMSSIFLLLGIISGLIMASGFNGYVDIDPHSILKTHTFGLVVGFVILLIMGISIVLVPMFGSSKRISDNEFSSSFYTLSVAVVTMLLSPFFLTIYMEYLAYALTISAILLYFYQLFKMTKSRKKAVHDIWARSMYVGFSSFIISFILLVSYIFTNDALSLKLSMWIMLVGFFGFLIIGNFYKIIPFLIWFQIYSPLIEEQEVPMLHELIPKKLTDLQFIFSSIGLGVSALGILINTYTIFYAGALLLSIGAILFFTSIYKMFEKNL</sequence>
<dbReference type="EMBL" id="AFRZ01000001">
    <property type="protein sequence ID" value="EHP30165.1"/>
    <property type="molecule type" value="Genomic_DNA"/>
</dbReference>
<feature type="transmembrane region" description="Helical" evidence="1">
    <location>
        <begin position="357"/>
        <end position="377"/>
    </location>
</feature>
<feature type="transmembrane region" description="Helical" evidence="1">
    <location>
        <begin position="383"/>
        <end position="403"/>
    </location>
</feature>
<feature type="transmembrane region" description="Helical" evidence="1">
    <location>
        <begin position="217"/>
        <end position="236"/>
    </location>
</feature>
<dbReference type="eggNOG" id="COG3278">
    <property type="taxonomic scope" value="Bacteria"/>
</dbReference>
<feature type="transmembrane region" description="Helical" evidence="1">
    <location>
        <begin position="17"/>
        <end position="34"/>
    </location>
</feature>
<keyword evidence="1" id="KW-1133">Transmembrane helix</keyword>
<feature type="transmembrane region" description="Helical" evidence="1">
    <location>
        <begin position="279"/>
        <end position="297"/>
    </location>
</feature>
<dbReference type="STRING" id="929558.SMGD1_1641"/>
<feature type="transmembrane region" description="Helical" evidence="1">
    <location>
        <begin position="110"/>
        <end position="129"/>
    </location>
</feature>
<dbReference type="PATRIC" id="fig|929558.5.peg.1632"/>
<keyword evidence="1" id="KW-0812">Transmembrane</keyword>